<evidence type="ECO:0000313" key="10">
    <source>
        <dbReference type="EMBL" id="APE94530.1"/>
    </source>
</evidence>
<name>A0A1D8S1M7_9EURY</name>
<dbReference type="Proteomes" id="UP000185608">
    <property type="component" value="Chromosome"/>
</dbReference>
<evidence type="ECO:0000256" key="5">
    <source>
        <dbReference type="ARBA" id="ARBA00022989"/>
    </source>
</evidence>
<dbReference type="KEGG" id="hhsr:HSR6_0054"/>
<feature type="transmembrane region" description="Helical" evidence="8">
    <location>
        <begin position="304"/>
        <end position="324"/>
    </location>
</feature>
<dbReference type="NCBIfam" id="TIGR00842">
    <property type="entry name" value="bcct"/>
    <property type="match status" value="1"/>
</dbReference>
<evidence type="ECO:0000313" key="9">
    <source>
        <dbReference type="EMBL" id="AOW79264.1"/>
    </source>
</evidence>
<comment type="subcellular location">
    <subcellularLocation>
        <location evidence="1">Cell membrane</location>
        <topology evidence="1">Multi-pass membrane protein</topology>
    </subcellularLocation>
</comment>
<organism evidence="9 11">
    <name type="scientific">Halodesulfurarchaeum formicicum</name>
    <dbReference type="NCBI Taxonomy" id="1873524"/>
    <lineage>
        <taxon>Archaea</taxon>
        <taxon>Methanobacteriati</taxon>
        <taxon>Methanobacteriota</taxon>
        <taxon>Stenosarchaea group</taxon>
        <taxon>Halobacteria</taxon>
        <taxon>Halobacteriales</taxon>
        <taxon>Halobacteriaceae</taxon>
        <taxon>Halodesulfurarchaeum</taxon>
    </lineage>
</organism>
<protein>
    <submittedName>
        <fullName evidence="9">Glycine/betaine ABC transporter</fullName>
    </submittedName>
</protein>
<proteinExistence type="predicted"/>
<keyword evidence="6 8" id="KW-0472">Membrane</keyword>
<keyword evidence="5 8" id="KW-1133">Transmembrane helix</keyword>
<evidence type="ECO:0000256" key="1">
    <source>
        <dbReference type="ARBA" id="ARBA00004651"/>
    </source>
</evidence>
<keyword evidence="12" id="KW-1185">Reference proteome</keyword>
<evidence type="ECO:0000256" key="7">
    <source>
        <dbReference type="SAM" id="MobiDB-lite"/>
    </source>
</evidence>
<gene>
    <name evidence="10" type="ORF">HSR6_0054</name>
    <name evidence="9" type="ORF">HTSR_0054</name>
</gene>
<evidence type="ECO:0000256" key="4">
    <source>
        <dbReference type="ARBA" id="ARBA00022692"/>
    </source>
</evidence>
<accession>A0A1J1A8T2</accession>
<evidence type="ECO:0000256" key="8">
    <source>
        <dbReference type="SAM" id="Phobius"/>
    </source>
</evidence>
<feature type="transmembrane region" description="Helical" evidence="8">
    <location>
        <begin position="368"/>
        <end position="386"/>
    </location>
</feature>
<dbReference type="InterPro" id="IPR000060">
    <property type="entry name" value="BCCT_transptr"/>
</dbReference>
<evidence type="ECO:0000256" key="2">
    <source>
        <dbReference type="ARBA" id="ARBA00022448"/>
    </source>
</evidence>
<dbReference type="InterPro" id="IPR018093">
    <property type="entry name" value="BCCT_CS"/>
</dbReference>
<dbReference type="GeneID" id="30416581"/>
<feature type="transmembrane region" description="Helical" evidence="8">
    <location>
        <begin position="123"/>
        <end position="144"/>
    </location>
</feature>
<dbReference type="KEGG" id="halh:HTSR_0054"/>
<feature type="transmembrane region" description="Helical" evidence="8">
    <location>
        <begin position="45"/>
        <end position="64"/>
    </location>
</feature>
<dbReference type="GO" id="GO:0022857">
    <property type="term" value="F:transmembrane transporter activity"/>
    <property type="evidence" value="ECO:0007669"/>
    <property type="project" value="InterPro"/>
</dbReference>
<feature type="transmembrane region" description="Helical" evidence="8">
    <location>
        <begin position="270"/>
        <end position="292"/>
    </location>
</feature>
<evidence type="ECO:0000256" key="6">
    <source>
        <dbReference type="ARBA" id="ARBA00023136"/>
    </source>
</evidence>
<dbReference type="EMBL" id="CP016070">
    <property type="protein sequence ID" value="AOW79264.1"/>
    <property type="molecule type" value="Genomic_DNA"/>
</dbReference>
<dbReference type="PROSITE" id="PS01303">
    <property type="entry name" value="BCCT"/>
    <property type="match status" value="1"/>
</dbReference>
<accession>A0A1D8S1M7</accession>
<dbReference type="OrthoDB" id="141573at2157"/>
<feature type="transmembrane region" description="Helical" evidence="8">
    <location>
        <begin position="184"/>
        <end position="205"/>
    </location>
</feature>
<feature type="region of interest" description="Disordered" evidence="7">
    <location>
        <begin position="553"/>
        <end position="577"/>
    </location>
</feature>
<keyword evidence="4 8" id="KW-0812">Transmembrane</keyword>
<dbReference type="RefSeq" id="WP_070364047.1">
    <property type="nucleotide sequence ID" value="NZ_CP016070.1"/>
</dbReference>
<reference evidence="10" key="3">
    <citation type="journal article" date="2017" name="ISME J.">
        <title>Discovery of anaerobic lithoheterotrophic haloarchaea, ubiquitous in hypersaline habitats.</title>
        <authorList>
            <person name="Sorokin D.Y."/>
            <person name="Messina E."/>
            <person name="Smedile F."/>
            <person name="Roman P."/>
            <person name="Damste J.S.S."/>
            <person name="Ciordia S."/>
            <person name="Mena M.C."/>
            <person name="Ferrer M."/>
            <person name="Golyshin P.N."/>
            <person name="Kublanov I.V."/>
            <person name="Samarov N.I."/>
            <person name="Toshchakov S.V."/>
            <person name="La Cono V."/>
            <person name="Yakimov M.M."/>
        </authorList>
    </citation>
    <scope>NUCLEOTIDE SEQUENCE</scope>
    <source>
        <strain evidence="10">HSR6</strain>
    </source>
</reference>
<feature type="transmembrane region" description="Helical" evidence="8">
    <location>
        <begin position="84"/>
        <end position="103"/>
    </location>
</feature>
<feature type="transmembrane region" description="Helical" evidence="8">
    <location>
        <begin position="398"/>
        <end position="422"/>
    </location>
</feature>
<keyword evidence="2" id="KW-0813">Transport</keyword>
<evidence type="ECO:0000313" key="12">
    <source>
        <dbReference type="Proteomes" id="UP000186165"/>
    </source>
</evidence>
<feature type="transmembrane region" description="Helical" evidence="8">
    <location>
        <begin position="226"/>
        <end position="250"/>
    </location>
</feature>
<dbReference type="AlphaFoldDB" id="A0A1D8S1M7"/>
<feature type="transmembrane region" description="Helical" evidence="8">
    <location>
        <begin position="450"/>
        <end position="470"/>
    </location>
</feature>
<reference evidence="9 11" key="1">
    <citation type="submission" date="2016-06" db="EMBL/GenBank/DDBJ databases">
        <title>Discovery of anaerobic lithoheterotrophic haloarchaeon capable of sulfur respiration by hydrogen and formate.</title>
        <authorList>
            <person name="Sorokin D.Y."/>
            <person name="Kublanov I.V."/>
            <person name="Roman P."/>
            <person name="Sinninghe Damste J.S."/>
            <person name="Golyshin P.N."/>
            <person name="Rojo D."/>
            <person name="Ciordia S."/>
            <person name="Mena Md.C."/>
            <person name="Ferrer M."/>
            <person name="Smedile F."/>
            <person name="Messina E."/>
            <person name="La Cono V."/>
            <person name="Yakimov M.M."/>
        </authorList>
    </citation>
    <scope>NUCLEOTIDE SEQUENCE [LARGE SCALE GENOMIC DNA]</scope>
    <source>
        <strain evidence="9 11">HTSR1</strain>
    </source>
</reference>
<evidence type="ECO:0000256" key="3">
    <source>
        <dbReference type="ARBA" id="ARBA00022475"/>
    </source>
</evidence>
<feature type="transmembrane region" description="Helical" evidence="8">
    <location>
        <begin position="522"/>
        <end position="542"/>
    </location>
</feature>
<dbReference type="Pfam" id="PF02028">
    <property type="entry name" value="BCCT"/>
    <property type="match status" value="1"/>
</dbReference>
<feature type="transmembrane region" description="Helical" evidence="8">
    <location>
        <begin position="497"/>
        <end position="516"/>
    </location>
</feature>
<dbReference type="GO" id="GO:0005886">
    <property type="term" value="C:plasma membrane"/>
    <property type="evidence" value="ECO:0007669"/>
    <property type="project" value="UniProtKB-SubCell"/>
</dbReference>
<dbReference type="EMBL" id="CP016804">
    <property type="protein sequence ID" value="APE94530.1"/>
    <property type="molecule type" value="Genomic_DNA"/>
</dbReference>
<keyword evidence="3" id="KW-1003">Cell membrane</keyword>
<feature type="compositionally biased region" description="Low complexity" evidence="7">
    <location>
        <begin position="558"/>
        <end position="568"/>
    </location>
</feature>
<evidence type="ECO:0000313" key="11">
    <source>
        <dbReference type="Proteomes" id="UP000185608"/>
    </source>
</evidence>
<dbReference type="PANTHER" id="PTHR30047">
    <property type="entry name" value="HIGH-AFFINITY CHOLINE TRANSPORT PROTEIN-RELATED"/>
    <property type="match status" value="1"/>
</dbReference>
<sequence>MDSDDQGERDAEWWSKRQEELLYADSDREPGEGNLTGFGIDAHPVVFPISLAMIALFLVGTILLGDTAATAYETVNSVINTNLGWLYIFSANVFLLTLVYFAASRYGDIRIGGLGARPDYTTFEWMAMLFSAGMGIGLMFWSVAEPMNHLATGGGTMFPFTPNTAEAGRAALGITFFHWGIHPWGIFGLVALGLSFFAFNRGLPLTFRSMFYPLFGDRVFDWPGHIVDLVTVFATIFGLATSLGLGASQINVGLSVVLERLVGTGVPFGGGTQLLIIAAITAITGISVGLGIDKGLKRLSTINVYLMILLMLFVLAVGPTRYLLEGIIREVGFYIQNLPHMSLFTETFMGPLTDQAGKEAGWQDSWTIFYWGWWIAWSPFVGLFIARISRGRSIRQMILGVLLLPTGFSMAFLGSFGGLAVFTELELGGTIQQTVVEQGSAYAMFELLGAYPLSTITSAAAVGLVVTFFVTSADSGSQVIALVTAGGKLNVSQRQRMLWAIVVGIVAAALLVGGGLNALQTAAITTGLPFAGVILILIYTLYKGLQEEYETLQEIETPPGAAGGSSPSSPVPQSDDD</sequence>
<dbReference type="PATRIC" id="fig|1855411.3.peg.53"/>
<dbReference type="PANTHER" id="PTHR30047:SF7">
    <property type="entry name" value="HIGH-AFFINITY CHOLINE TRANSPORT PROTEIN"/>
    <property type="match status" value="1"/>
</dbReference>
<dbReference type="Proteomes" id="UP000186165">
    <property type="component" value="Chromosome"/>
</dbReference>
<reference evidence="12" key="2">
    <citation type="submission" date="2016-08" db="EMBL/GenBank/DDBJ databases">
        <title>Discovery of first anaerobic lithoheterotrophic haloarchae widely represented in hypersaline habitats.</title>
        <authorList>
            <person name="Sorokin D.Y."/>
            <person name="Kublanov I.V."/>
            <person name="Roman P."/>
            <person name="Sinninghe Damste J.S."/>
            <person name="Golyshin P.N."/>
            <person name="Rojo D."/>
            <person name="Ciordia S."/>
            <person name="Mena Md.C."/>
            <person name="Ferrer M."/>
            <person name="Smedile F."/>
            <person name="Messina E."/>
            <person name="La Cono V."/>
            <person name="Yakimov M.M."/>
        </authorList>
    </citation>
    <scope>NUCLEOTIDE SEQUENCE [LARGE SCALE GENOMIC DNA]</scope>
    <source>
        <strain evidence="12">HSR6</strain>
    </source>
</reference>